<proteinExistence type="predicted"/>
<reference evidence="1 2" key="1">
    <citation type="submission" date="2022-05" db="EMBL/GenBank/DDBJ databases">
        <authorList>
            <consortium name="Genoscope - CEA"/>
            <person name="William W."/>
        </authorList>
    </citation>
    <scope>NUCLEOTIDE SEQUENCE [LARGE SCALE GENOMIC DNA]</scope>
</reference>
<evidence type="ECO:0000313" key="1">
    <source>
        <dbReference type="EMBL" id="CAH3184665.1"/>
    </source>
</evidence>
<gene>
    <name evidence="1" type="ORF">PLOB_00030691</name>
</gene>
<name>A0ABN8S2W2_9CNID</name>
<dbReference type="EMBL" id="CALNXK010000395">
    <property type="protein sequence ID" value="CAH3184665.1"/>
    <property type="molecule type" value="Genomic_DNA"/>
</dbReference>
<protein>
    <recommendedName>
        <fullName evidence="3">Tesmin/TSO1-like CXC domain-containing protein</fullName>
    </recommendedName>
</protein>
<dbReference type="PANTHER" id="PTHR46704:SF1">
    <property type="entry name" value="TELOMERE LENGTH REGULATION PROTEIN TEL2 HOMOLOG"/>
    <property type="match status" value="1"/>
</dbReference>
<evidence type="ECO:0000313" key="2">
    <source>
        <dbReference type="Proteomes" id="UP001159405"/>
    </source>
</evidence>
<sequence length="654" mass="74033">MVPYFFSMDRINYSRYVGNRFILIIFFHIFQIDCKLCISTKEHQPFSQVWTDMALEQTINLDSKTRGGIVGLTQNASALDRWFITSHKRAELTAATKRLCNLEDSDKIGTHKEAGSQRVKRDENDVQRLINTITDTMSNPFDLSEASKEDPVQLRNIATGLVMPHDAAEQLVDFFSTGTEEAKKFRRQRMDTDDVSFWSKISKLNLKTFASLAKTNQIKCADEKIIAISADRNLFGRLLIAAKCRDIDVKEVLKYELSTVPFALAHADGVLRKTTKSVLMAEVERECQAQGRLPESALSTTFIFDAMALVQTLKSAGSRTFGDLAERYFNVLFTPLRQGQCRRVDVVFDRYDVQESIKEKLRSDHEEADTRMILHAWHASSTKERIVIQSPDTDVAVLAIYAYQMIQCNKMWFKTGVKDKVRFVPVHRIAEKLGRSVCAAIPAFHALTGCDSTCGLFQIGKKKRWKVFVKYPSLHDSVGNLGSQIPPLALTVEACERFICSLYTTHKKAGVTADDVRYWMFCQKHQRSESLPPTSNRLRHHIERANYQAYVWKHCLNATQQLPSPVSNGWKKVDGVLEPLLMSKDPAPQGLLELTTCKCNKSVCRRDDSCPCKAHEMPCTEACLCMNDESCQNPHKPVDVTPGSSEDELTDADV</sequence>
<evidence type="ECO:0008006" key="3">
    <source>
        <dbReference type="Google" id="ProtNLM"/>
    </source>
</evidence>
<comment type="caution">
    <text evidence="1">The sequence shown here is derived from an EMBL/GenBank/DDBJ whole genome shotgun (WGS) entry which is preliminary data.</text>
</comment>
<keyword evidence="2" id="KW-1185">Reference proteome</keyword>
<organism evidence="1 2">
    <name type="scientific">Porites lobata</name>
    <dbReference type="NCBI Taxonomy" id="104759"/>
    <lineage>
        <taxon>Eukaryota</taxon>
        <taxon>Metazoa</taxon>
        <taxon>Cnidaria</taxon>
        <taxon>Anthozoa</taxon>
        <taxon>Hexacorallia</taxon>
        <taxon>Scleractinia</taxon>
        <taxon>Fungiina</taxon>
        <taxon>Poritidae</taxon>
        <taxon>Porites</taxon>
    </lineage>
</organism>
<dbReference type="Proteomes" id="UP001159405">
    <property type="component" value="Unassembled WGS sequence"/>
</dbReference>
<dbReference type="PANTHER" id="PTHR46704">
    <property type="entry name" value="CXC DOMAIN-CONTAINING PROTEIN-RELATED"/>
    <property type="match status" value="1"/>
</dbReference>
<accession>A0ABN8S2W2</accession>